<accession>A0A378VZW9</accession>
<organism evidence="3">
    <name type="scientific">Neisseria gonorrhoeae</name>
    <dbReference type="NCBI Taxonomy" id="485"/>
    <lineage>
        <taxon>Bacteria</taxon>
        <taxon>Pseudomonadati</taxon>
        <taxon>Pseudomonadota</taxon>
        <taxon>Betaproteobacteria</taxon>
        <taxon>Neisseriales</taxon>
        <taxon>Neisseriaceae</taxon>
        <taxon>Neisseria</taxon>
    </lineage>
</organism>
<keyword evidence="2" id="KW-0472">Membrane</keyword>
<proteinExistence type="predicted"/>
<keyword evidence="2" id="KW-0812">Transmembrane</keyword>
<protein>
    <submittedName>
        <fullName evidence="3">Integrase</fullName>
    </submittedName>
</protein>
<dbReference type="EMBL" id="UGRI01000001">
    <property type="protein sequence ID" value="SUA24076.1"/>
    <property type="molecule type" value="Genomic_DNA"/>
</dbReference>
<evidence type="ECO:0000256" key="1">
    <source>
        <dbReference type="SAM" id="MobiDB-lite"/>
    </source>
</evidence>
<evidence type="ECO:0000313" key="3">
    <source>
        <dbReference type="EMBL" id="SUA24076.1"/>
    </source>
</evidence>
<keyword evidence="2" id="KW-1133">Transmembrane helix</keyword>
<feature type="compositionally biased region" description="Polar residues" evidence="1">
    <location>
        <begin position="199"/>
        <end position="211"/>
    </location>
</feature>
<feature type="region of interest" description="Disordered" evidence="1">
    <location>
        <begin position="194"/>
        <end position="238"/>
    </location>
</feature>
<name>A0A378VZW9_NEIGO</name>
<reference evidence="3" key="1">
    <citation type="submission" date="2018-06" db="EMBL/GenBank/DDBJ databases">
        <authorList>
            <consortium name="Pathogen Informatics"/>
            <person name="Doyle S."/>
        </authorList>
    </citation>
    <scope>NUCLEOTIDE SEQUENCE [LARGE SCALE GENOMIC DNA]</scope>
    <source>
        <strain evidence="3">NCTC11421</strain>
    </source>
</reference>
<dbReference type="AlphaFoldDB" id="A0A378VZW9"/>
<gene>
    <name evidence="3" type="ORF">NCTC11421_02066</name>
</gene>
<evidence type="ECO:0000256" key="2">
    <source>
        <dbReference type="SAM" id="Phobius"/>
    </source>
</evidence>
<feature type="transmembrane region" description="Helical" evidence="2">
    <location>
        <begin position="35"/>
        <end position="54"/>
    </location>
</feature>
<feature type="compositionally biased region" description="Basic and acidic residues" evidence="1">
    <location>
        <begin position="212"/>
        <end position="222"/>
    </location>
</feature>
<sequence>MIYIFYWCGRSASTLILRPHFFRLLNLFIPTYQSIKFNIALFCPALYLFALLYLHPNCTRINMATITQRNGKWRVQIRMKGVSRSATFERASDAKAWAARIESQIMDGIQGNAPRNTIFADLIRRYLSEVTPSKRGAREESYRIGRALKHLWQRCGLPTCALKTSPIGEINGCRRYPHQRRTRINHFIRRLRTRHERVGTSSRKPCTQNQQAEKKPGKDKTANRAGNCRYLRRPPIPA</sequence>